<protein>
    <submittedName>
        <fullName evidence="2">Uncharacterized protein</fullName>
    </submittedName>
</protein>
<keyword evidence="3" id="KW-1185">Reference proteome</keyword>
<evidence type="ECO:0000313" key="3">
    <source>
        <dbReference type="Proteomes" id="UP001215598"/>
    </source>
</evidence>
<evidence type="ECO:0000256" key="1">
    <source>
        <dbReference type="SAM" id="MobiDB-lite"/>
    </source>
</evidence>
<name>A0AAD7ILT4_9AGAR</name>
<proteinExistence type="predicted"/>
<reference evidence="2" key="1">
    <citation type="submission" date="2023-03" db="EMBL/GenBank/DDBJ databases">
        <title>Massive genome expansion in bonnet fungi (Mycena s.s.) driven by repeated elements and novel gene families across ecological guilds.</title>
        <authorList>
            <consortium name="Lawrence Berkeley National Laboratory"/>
            <person name="Harder C.B."/>
            <person name="Miyauchi S."/>
            <person name="Viragh M."/>
            <person name="Kuo A."/>
            <person name="Thoen E."/>
            <person name="Andreopoulos B."/>
            <person name="Lu D."/>
            <person name="Skrede I."/>
            <person name="Drula E."/>
            <person name="Henrissat B."/>
            <person name="Morin E."/>
            <person name="Kohler A."/>
            <person name="Barry K."/>
            <person name="LaButti K."/>
            <person name="Morin E."/>
            <person name="Salamov A."/>
            <person name="Lipzen A."/>
            <person name="Mereny Z."/>
            <person name="Hegedus B."/>
            <person name="Baldrian P."/>
            <person name="Stursova M."/>
            <person name="Weitz H."/>
            <person name="Taylor A."/>
            <person name="Grigoriev I.V."/>
            <person name="Nagy L.G."/>
            <person name="Martin F."/>
            <person name="Kauserud H."/>
        </authorList>
    </citation>
    <scope>NUCLEOTIDE SEQUENCE</scope>
    <source>
        <strain evidence="2">CBHHK182m</strain>
    </source>
</reference>
<accession>A0AAD7ILT4</accession>
<comment type="caution">
    <text evidence="2">The sequence shown here is derived from an EMBL/GenBank/DDBJ whole genome shotgun (WGS) entry which is preliminary data.</text>
</comment>
<organism evidence="2 3">
    <name type="scientific">Mycena metata</name>
    <dbReference type="NCBI Taxonomy" id="1033252"/>
    <lineage>
        <taxon>Eukaryota</taxon>
        <taxon>Fungi</taxon>
        <taxon>Dikarya</taxon>
        <taxon>Basidiomycota</taxon>
        <taxon>Agaricomycotina</taxon>
        <taxon>Agaricomycetes</taxon>
        <taxon>Agaricomycetidae</taxon>
        <taxon>Agaricales</taxon>
        <taxon>Marasmiineae</taxon>
        <taxon>Mycenaceae</taxon>
        <taxon>Mycena</taxon>
    </lineage>
</organism>
<sequence>METAQIVPTLGHLGSGSGSGSNLASQARTPNLNSAFGSAIARTLNLNAVFSSVQFRFEPISEPDPASTIPYSVGMAVPVTVSISAFPSVTTEEPPRKKYARKNKPICGCPSPIVLPASLPPVSRPCYAYQHQHARASAGGVPRGSSSALCLTSSVTVTVETEPRLRHHHQGKRSYRSLPLAHPAT</sequence>
<dbReference type="AlphaFoldDB" id="A0AAD7ILT4"/>
<evidence type="ECO:0000313" key="2">
    <source>
        <dbReference type="EMBL" id="KAJ7746038.1"/>
    </source>
</evidence>
<feature type="compositionally biased region" description="Basic residues" evidence="1">
    <location>
        <begin position="165"/>
        <end position="175"/>
    </location>
</feature>
<feature type="region of interest" description="Disordered" evidence="1">
    <location>
        <begin position="163"/>
        <end position="185"/>
    </location>
</feature>
<dbReference type="EMBL" id="JARKIB010000081">
    <property type="protein sequence ID" value="KAJ7746038.1"/>
    <property type="molecule type" value="Genomic_DNA"/>
</dbReference>
<dbReference type="Proteomes" id="UP001215598">
    <property type="component" value="Unassembled WGS sequence"/>
</dbReference>
<feature type="region of interest" description="Disordered" evidence="1">
    <location>
        <begin position="1"/>
        <end position="26"/>
    </location>
</feature>
<gene>
    <name evidence="2" type="ORF">B0H16DRAFT_967780</name>
</gene>